<evidence type="ECO:0000313" key="2">
    <source>
        <dbReference type="Proteomes" id="UP000314294"/>
    </source>
</evidence>
<dbReference type="AlphaFoldDB" id="A0A4Z2JAN4"/>
<protein>
    <submittedName>
        <fullName evidence="1">Uncharacterized protein</fullName>
    </submittedName>
</protein>
<evidence type="ECO:0000313" key="1">
    <source>
        <dbReference type="EMBL" id="TNN86803.1"/>
    </source>
</evidence>
<dbReference type="Proteomes" id="UP000314294">
    <property type="component" value="Unassembled WGS sequence"/>
</dbReference>
<sequence length="233" mass="25622">MSASWVKVVRPAGGEDLLRRQKHSEVTPGATKVTSLPRLISAKTFLMPSPLPTCQMVASTCWLIKRALFSQQQVCRSRRPPKVTERSVTHPKAYTSAAVEKGRRSSLLPGLILRTISVHHLLFEELQVVLVVAVDLQEPDGDLAVPPPLMHSAPAALRPHRHKPSAACRLVGTRRVCCGRLSAHLPDELPEVQLLEGDVPLLQVDAGKPPPNMQNMTARAIPHYRQQVVSNSH</sequence>
<accession>A0A4Z2JAN4</accession>
<proteinExistence type="predicted"/>
<keyword evidence="2" id="KW-1185">Reference proteome</keyword>
<organism evidence="1 2">
    <name type="scientific">Liparis tanakae</name>
    <name type="common">Tanaka's snailfish</name>
    <dbReference type="NCBI Taxonomy" id="230148"/>
    <lineage>
        <taxon>Eukaryota</taxon>
        <taxon>Metazoa</taxon>
        <taxon>Chordata</taxon>
        <taxon>Craniata</taxon>
        <taxon>Vertebrata</taxon>
        <taxon>Euteleostomi</taxon>
        <taxon>Actinopterygii</taxon>
        <taxon>Neopterygii</taxon>
        <taxon>Teleostei</taxon>
        <taxon>Neoteleostei</taxon>
        <taxon>Acanthomorphata</taxon>
        <taxon>Eupercaria</taxon>
        <taxon>Perciformes</taxon>
        <taxon>Cottioidei</taxon>
        <taxon>Cottales</taxon>
        <taxon>Liparidae</taxon>
        <taxon>Liparis</taxon>
    </lineage>
</organism>
<reference evidence="1 2" key="1">
    <citation type="submission" date="2019-03" db="EMBL/GenBank/DDBJ databases">
        <title>First draft genome of Liparis tanakae, snailfish: a comprehensive survey of snailfish specific genes.</title>
        <authorList>
            <person name="Kim W."/>
            <person name="Song I."/>
            <person name="Jeong J.-H."/>
            <person name="Kim D."/>
            <person name="Kim S."/>
            <person name="Ryu S."/>
            <person name="Song J.Y."/>
            <person name="Lee S.K."/>
        </authorList>
    </citation>
    <scope>NUCLEOTIDE SEQUENCE [LARGE SCALE GENOMIC DNA]</scope>
    <source>
        <tissue evidence="1">Muscle</tissue>
    </source>
</reference>
<name>A0A4Z2JAN4_9TELE</name>
<gene>
    <name evidence="1" type="ORF">EYF80_002986</name>
</gene>
<comment type="caution">
    <text evidence="1">The sequence shown here is derived from an EMBL/GenBank/DDBJ whole genome shotgun (WGS) entry which is preliminary data.</text>
</comment>
<dbReference type="EMBL" id="SRLO01000013">
    <property type="protein sequence ID" value="TNN86803.1"/>
    <property type="molecule type" value="Genomic_DNA"/>
</dbReference>